<sequence length="327" mass="35474">MTSKTPVSILQEMCIRNGDVPQYELVHDGGGSHEAIFKYRVVVGETSAVGSGRSKKEAKHDAAKCLLGRLNAQGMGSYSDPDTVGMLDVSDITSPYKGMLQENAVGALQELCALNEIQVPEYTVTGDEGPPHAKQFTIMCQVSKLTESAVARTKKQAKQQAAFKMLNRLKTSLADVLTLTGSDKGDASAEKKENGDTHAEVAVSKYRELGTLTSNPRKVIIGQKISEYHLMQKSLQCALLDRLKMADSELAREVYDDPMDVLKKILEELTLDANFNGVGADKPGQYIILLSMSTSPESVVFGIAETEEDACKMAAKNALEHLILMTA</sequence>
<feature type="domain" description="DRBM" evidence="3">
    <location>
        <begin position="257"/>
        <end position="324"/>
    </location>
</feature>
<evidence type="ECO:0000313" key="4">
    <source>
        <dbReference type="EMBL" id="GFG33329.1"/>
    </source>
</evidence>
<organism evidence="4 5">
    <name type="scientific">Coptotermes formosanus</name>
    <name type="common">Formosan subterranean termite</name>
    <dbReference type="NCBI Taxonomy" id="36987"/>
    <lineage>
        <taxon>Eukaryota</taxon>
        <taxon>Metazoa</taxon>
        <taxon>Ecdysozoa</taxon>
        <taxon>Arthropoda</taxon>
        <taxon>Hexapoda</taxon>
        <taxon>Insecta</taxon>
        <taxon>Pterygota</taxon>
        <taxon>Neoptera</taxon>
        <taxon>Polyneoptera</taxon>
        <taxon>Dictyoptera</taxon>
        <taxon>Blattodea</taxon>
        <taxon>Blattoidea</taxon>
        <taxon>Termitoidae</taxon>
        <taxon>Rhinotermitidae</taxon>
        <taxon>Coptotermes</taxon>
    </lineage>
</organism>
<dbReference type="InterPro" id="IPR051247">
    <property type="entry name" value="RLC_Component"/>
</dbReference>
<name>A0A6L2PL81_COPFO</name>
<dbReference type="GO" id="GO:0070920">
    <property type="term" value="P:regulation of regulatory ncRNA processing"/>
    <property type="evidence" value="ECO:0007669"/>
    <property type="project" value="TreeGrafter"/>
</dbReference>
<proteinExistence type="predicted"/>
<dbReference type="InterPro" id="IPR014720">
    <property type="entry name" value="dsRBD_dom"/>
</dbReference>
<dbReference type="InParanoid" id="A0A6L2PL81"/>
<dbReference type="GO" id="GO:0035197">
    <property type="term" value="F:siRNA binding"/>
    <property type="evidence" value="ECO:0007669"/>
    <property type="project" value="TreeGrafter"/>
</dbReference>
<evidence type="ECO:0000256" key="1">
    <source>
        <dbReference type="ARBA" id="ARBA00022884"/>
    </source>
</evidence>
<dbReference type="GO" id="GO:0005737">
    <property type="term" value="C:cytoplasm"/>
    <property type="evidence" value="ECO:0007669"/>
    <property type="project" value="TreeGrafter"/>
</dbReference>
<dbReference type="FunCoup" id="A0A6L2PL81">
    <property type="interactions" value="315"/>
</dbReference>
<dbReference type="GO" id="GO:0016442">
    <property type="term" value="C:RISC complex"/>
    <property type="evidence" value="ECO:0007669"/>
    <property type="project" value="TreeGrafter"/>
</dbReference>
<keyword evidence="1 2" id="KW-0694">RNA-binding</keyword>
<gene>
    <name evidence="4" type="ORF">Cfor_04055</name>
</gene>
<dbReference type="OrthoDB" id="5961559at2759"/>
<dbReference type="PANTHER" id="PTHR46205:SF3">
    <property type="entry name" value="LOQUACIOUS, ISOFORM B"/>
    <property type="match status" value="1"/>
</dbReference>
<reference evidence="5" key="1">
    <citation type="submission" date="2020-01" db="EMBL/GenBank/DDBJ databases">
        <title>Draft genome sequence of the Termite Coptotermes fromosanus.</title>
        <authorList>
            <person name="Itakura S."/>
            <person name="Yosikawa Y."/>
            <person name="Umezawa K."/>
        </authorList>
    </citation>
    <scope>NUCLEOTIDE SEQUENCE [LARGE SCALE GENOMIC DNA]</scope>
</reference>
<dbReference type="PANTHER" id="PTHR46205">
    <property type="entry name" value="LOQUACIOUS, ISOFORM B"/>
    <property type="match status" value="1"/>
</dbReference>
<evidence type="ECO:0000256" key="2">
    <source>
        <dbReference type="PROSITE-ProRule" id="PRU00266"/>
    </source>
</evidence>
<dbReference type="GO" id="GO:0003725">
    <property type="term" value="F:double-stranded RNA binding"/>
    <property type="evidence" value="ECO:0007669"/>
    <property type="project" value="TreeGrafter"/>
</dbReference>
<dbReference type="AlphaFoldDB" id="A0A6L2PL81"/>
<keyword evidence="5" id="KW-1185">Reference proteome</keyword>
<feature type="domain" description="DRBM" evidence="3">
    <location>
        <begin position="5"/>
        <end position="72"/>
    </location>
</feature>
<dbReference type="GO" id="GO:0030422">
    <property type="term" value="P:siRNA processing"/>
    <property type="evidence" value="ECO:0007669"/>
    <property type="project" value="TreeGrafter"/>
</dbReference>
<accession>A0A6L2PL81</accession>
<protein>
    <recommendedName>
        <fullName evidence="3">DRBM domain-containing protein</fullName>
    </recommendedName>
</protein>
<dbReference type="GO" id="GO:0070578">
    <property type="term" value="C:RISC-loading complex"/>
    <property type="evidence" value="ECO:0007669"/>
    <property type="project" value="TreeGrafter"/>
</dbReference>
<dbReference type="Gene3D" id="3.30.160.20">
    <property type="match status" value="3"/>
</dbReference>
<dbReference type="SMART" id="SM00358">
    <property type="entry name" value="DSRM"/>
    <property type="match status" value="2"/>
</dbReference>
<dbReference type="Proteomes" id="UP000502823">
    <property type="component" value="Unassembled WGS sequence"/>
</dbReference>
<dbReference type="EMBL" id="BLKM01011478">
    <property type="protein sequence ID" value="GFG33329.1"/>
    <property type="molecule type" value="Genomic_DNA"/>
</dbReference>
<evidence type="ECO:0000313" key="5">
    <source>
        <dbReference type="Proteomes" id="UP000502823"/>
    </source>
</evidence>
<dbReference type="Pfam" id="PF00035">
    <property type="entry name" value="dsrm"/>
    <property type="match status" value="2"/>
</dbReference>
<dbReference type="PROSITE" id="PS50137">
    <property type="entry name" value="DS_RBD"/>
    <property type="match status" value="3"/>
</dbReference>
<dbReference type="CDD" id="cd19862">
    <property type="entry name" value="DSRM_PRKRA-like_rpt1"/>
    <property type="match status" value="1"/>
</dbReference>
<dbReference type="GO" id="GO:0005634">
    <property type="term" value="C:nucleus"/>
    <property type="evidence" value="ECO:0007669"/>
    <property type="project" value="TreeGrafter"/>
</dbReference>
<dbReference type="SUPFAM" id="SSF54768">
    <property type="entry name" value="dsRNA-binding domain-like"/>
    <property type="match status" value="2"/>
</dbReference>
<comment type="caution">
    <text evidence="4">The sequence shown here is derived from an EMBL/GenBank/DDBJ whole genome shotgun (WGS) entry which is preliminary data.</text>
</comment>
<evidence type="ECO:0000259" key="3">
    <source>
        <dbReference type="PROSITE" id="PS50137"/>
    </source>
</evidence>
<feature type="domain" description="DRBM" evidence="3">
    <location>
        <begin position="103"/>
        <end position="171"/>
    </location>
</feature>